<dbReference type="GO" id="GO:0005975">
    <property type="term" value="P:carbohydrate metabolic process"/>
    <property type="evidence" value="ECO:0007669"/>
    <property type="project" value="InterPro"/>
</dbReference>
<dbReference type="PATRIC" id="fig|1653334.4.peg.887"/>
<feature type="transmembrane region" description="Helical" evidence="2">
    <location>
        <begin position="29"/>
        <end position="50"/>
    </location>
</feature>
<feature type="compositionally biased region" description="Basic and acidic residues" evidence="1">
    <location>
        <begin position="127"/>
        <end position="147"/>
    </location>
</feature>
<dbReference type="PANTHER" id="PTHR30105">
    <property type="entry name" value="UNCHARACTERIZED YIBQ-RELATED"/>
    <property type="match status" value="1"/>
</dbReference>
<dbReference type="Proteomes" id="UP000182800">
    <property type="component" value="Unassembled WGS sequence"/>
</dbReference>
<feature type="region of interest" description="Disordered" evidence="1">
    <location>
        <begin position="1"/>
        <end position="24"/>
    </location>
</feature>
<dbReference type="PANTHER" id="PTHR30105:SF2">
    <property type="entry name" value="DIVERGENT POLYSACCHARIDE DEACETYLASE SUPERFAMILY"/>
    <property type="match status" value="1"/>
</dbReference>
<evidence type="ECO:0000256" key="2">
    <source>
        <dbReference type="SAM" id="Phobius"/>
    </source>
</evidence>
<accession>A0A0P7Y5F7</accession>
<dbReference type="InterPro" id="IPR006837">
    <property type="entry name" value="Divergent_DAC"/>
</dbReference>
<dbReference type="InterPro" id="IPR011330">
    <property type="entry name" value="Glyco_hydro/deAcase_b/a-brl"/>
</dbReference>
<name>A0A0P7Y5F7_9HYPH</name>
<dbReference type="CDD" id="cd10936">
    <property type="entry name" value="CE4_DAC2"/>
    <property type="match status" value="1"/>
</dbReference>
<dbReference type="EMBL" id="FMBM01000002">
    <property type="protein sequence ID" value="SCC81237.1"/>
    <property type="molecule type" value="Genomic_DNA"/>
</dbReference>
<keyword evidence="2" id="KW-1133">Transmembrane helix</keyword>
<dbReference type="Pfam" id="PF04748">
    <property type="entry name" value="Polysacc_deac_2"/>
    <property type="match status" value="1"/>
</dbReference>
<evidence type="ECO:0000313" key="3">
    <source>
        <dbReference type="EMBL" id="KPQ12335.1"/>
    </source>
</evidence>
<reference evidence="3 5" key="1">
    <citation type="submission" date="2015-09" db="EMBL/GenBank/DDBJ databases">
        <title>Identification and resolution of microdiversity through metagenomic sequencing of parallel consortia.</title>
        <authorList>
            <person name="Nelson W.C."/>
            <person name="Romine M.F."/>
            <person name="Lindemann S.R."/>
        </authorList>
    </citation>
    <scope>NUCLEOTIDE SEQUENCE [LARGE SCALE GENOMIC DNA]</scope>
    <source>
        <strain evidence="3">HL-109</strain>
    </source>
</reference>
<reference evidence="4 6" key="2">
    <citation type="submission" date="2016-08" db="EMBL/GenBank/DDBJ databases">
        <authorList>
            <person name="Varghese N."/>
            <person name="Submissions Spin"/>
        </authorList>
    </citation>
    <scope>NUCLEOTIDE SEQUENCE [LARGE SCALE GENOMIC DNA]</scope>
    <source>
        <strain evidence="4 6">HL-109</strain>
    </source>
</reference>
<protein>
    <recommendedName>
        <fullName evidence="7">Divergent polysaccharide deacetylase family protein</fullName>
    </recommendedName>
</protein>
<keyword evidence="2" id="KW-0812">Transmembrane</keyword>
<dbReference type="SUPFAM" id="SSF88713">
    <property type="entry name" value="Glycoside hydrolase/deacetylase"/>
    <property type="match status" value="1"/>
</dbReference>
<dbReference type="STRING" id="1653334.GA0071312_2173"/>
<sequence length="421" mass="43688">MAAADDLTKPLTGARRSGSGRGAASRVPWAGILGAVLALVIGGMGIFLLIHDDPLGGEPHAVVSIETGIADATRDLSDEPTGGAQIAEVPRDRPGSPGVVEDSSSGVTVVRPDGAGGGQSIIISIPEEARDMRSRADQPQRSPREASDPVGALDPAPDQRLVEQSRYGALPRIGDDGARPVEVYARPMPPGSAGAPARVAILVTGLGISQSVTGDAITRLPPDVSLAFAPYGGDLDRLVARARNAGHEVMLQVPMQPFDYPQNDPGPHTLTVEAGEEANLENLHWVMGRFTGYTGIVNFMGGRFTAQRDALEPIIADLAQRGLGIVDDGASSRAQIGALGRAADVPVARADILLDVVAQQEAIDDMLGTLEEQARERGFAMATASALPITIARIEAWARGAAERGITLVPVSAAFSEEVGG</sequence>
<dbReference type="OrthoDB" id="9784811at2"/>
<dbReference type="RefSeq" id="WP_074444974.1">
    <property type="nucleotide sequence ID" value="NZ_FMBM01000002.1"/>
</dbReference>
<comment type="caution">
    <text evidence="3">The sequence shown here is derived from an EMBL/GenBank/DDBJ whole genome shotgun (WGS) entry which is preliminary data.</text>
</comment>
<evidence type="ECO:0000256" key="1">
    <source>
        <dbReference type="SAM" id="MobiDB-lite"/>
    </source>
</evidence>
<evidence type="ECO:0000313" key="5">
    <source>
        <dbReference type="Proteomes" id="UP000050497"/>
    </source>
</evidence>
<gene>
    <name evidence="4" type="ORF">GA0071312_2173</name>
    <name evidence="3" type="ORF">HLUCCO17_01880</name>
</gene>
<keyword evidence="6" id="KW-1185">Reference proteome</keyword>
<organism evidence="3 5">
    <name type="scientific">Saliniramus fredricksonii</name>
    <dbReference type="NCBI Taxonomy" id="1653334"/>
    <lineage>
        <taxon>Bacteria</taxon>
        <taxon>Pseudomonadati</taxon>
        <taxon>Pseudomonadota</taxon>
        <taxon>Alphaproteobacteria</taxon>
        <taxon>Hyphomicrobiales</taxon>
        <taxon>Salinarimonadaceae</taxon>
        <taxon>Saliniramus</taxon>
    </lineage>
</organism>
<dbReference type="EMBL" id="LJSX01000002">
    <property type="protein sequence ID" value="KPQ12335.1"/>
    <property type="molecule type" value="Genomic_DNA"/>
</dbReference>
<evidence type="ECO:0008006" key="7">
    <source>
        <dbReference type="Google" id="ProtNLM"/>
    </source>
</evidence>
<feature type="region of interest" description="Disordered" evidence="1">
    <location>
        <begin position="73"/>
        <end position="160"/>
    </location>
</feature>
<feature type="compositionally biased region" description="Low complexity" evidence="1">
    <location>
        <begin position="13"/>
        <end position="24"/>
    </location>
</feature>
<evidence type="ECO:0000313" key="6">
    <source>
        <dbReference type="Proteomes" id="UP000182800"/>
    </source>
</evidence>
<dbReference type="Gene3D" id="3.20.20.370">
    <property type="entry name" value="Glycoside hydrolase/deacetylase"/>
    <property type="match status" value="1"/>
</dbReference>
<keyword evidence="2" id="KW-0472">Membrane</keyword>
<proteinExistence type="predicted"/>
<dbReference type="AlphaFoldDB" id="A0A0P7Y5F7"/>
<dbReference type="Proteomes" id="UP000050497">
    <property type="component" value="Unassembled WGS sequence"/>
</dbReference>
<evidence type="ECO:0000313" key="4">
    <source>
        <dbReference type="EMBL" id="SCC81237.1"/>
    </source>
</evidence>